<dbReference type="EMBL" id="BMFW01000006">
    <property type="protein sequence ID" value="GGH94897.1"/>
    <property type="molecule type" value="Genomic_DNA"/>
</dbReference>
<evidence type="ECO:0000256" key="1">
    <source>
        <dbReference type="SAM" id="MobiDB-lite"/>
    </source>
</evidence>
<name>A0ABQ2ASZ0_9MICC</name>
<dbReference type="Proteomes" id="UP000643279">
    <property type="component" value="Unassembled WGS sequence"/>
</dbReference>
<evidence type="ECO:0000313" key="3">
    <source>
        <dbReference type="Proteomes" id="UP000643279"/>
    </source>
</evidence>
<keyword evidence="3" id="KW-1185">Reference proteome</keyword>
<sequence>MVPKSPKSAESPHSGTATASGGITPLHQLPDRGRVMCQGHVESVTFVPADRTAEFIAIVSEDDAERPAAGPGSGRPPRLRVVWLGRRRVQGIEAGAQIRVEGMLARGKDMATIFNPRYEILSRQENE</sequence>
<feature type="compositionally biased region" description="Polar residues" evidence="1">
    <location>
        <begin position="11"/>
        <end position="21"/>
    </location>
</feature>
<evidence type="ECO:0000313" key="2">
    <source>
        <dbReference type="EMBL" id="GGH94897.1"/>
    </source>
</evidence>
<protein>
    <recommendedName>
        <fullName evidence="4">OB-fold nucleic acid binding domain-containing protein</fullName>
    </recommendedName>
</protein>
<feature type="region of interest" description="Disordered" evidence="1">
    <location>
        <begin position="1"/>
        <end position="31"/>
    </location>
</feature>
<dbReference type="RefSeq" id="WP_308419991.1">
    <property type="nucleotide sequence ID" value="NZ_BMFW01000006.1"/>
</dbReference>
<gene>
    <name evidence="2" type="ORF">GCM10007170_19170</name>
</gene>
<reference evidence="3" key="1">
    <citation type="journal article" date="2019" name="Int. J. Syst. Evol. Microbiol.">
        <title>The Global Catalogue of Microorganisms (GCM) 10K type strain sequencing project: providing services to taxonomists for standard genome sequencing and annotation.</title>
        <authorList>
            <consortium name="The Broad Institute Genomics Platform"/>
            <consortium name="The Broad Institute Genome Sequencing Center for Infectious Disease"/>
            <person name="Wu L."/>
            <person name="Ma J."/>
        </authorList>
    </citation>
    <scope>NUCLEOTIDE SEQUENCE [LARGE SCALE GENOMIC DNA]</scope>
    <source>
        <strain evidence="3">CGMCC 1.12778</strain>
    </source>
</reference>
<accession>A0ABQ2ASZ0</accession>
<comment type="caution">
    <text evidence="2">The sequence shown here is derived from an EMBL/GenBank/DDBJ whole genome shotgun (WGS) entry which is preliminary data.</text>
</comment>
<evidence type="ECO:0008006" key="4">
    <source>
        <dbReference type="Google" id="ProtNLM"/>
    </source>
</evidence>
<proteinExistence type="predicted"/>
<organism evidence="2 3">
    <name type="scientific">Arthrobacter liuii</name>
    <dbReference type="NCBI Taxonomy" id="1476996"/>
    <lineage>
        <taxon>Bacteria</taxon>
        <taxon>Bacillati</taxon>
        <taxon>Actinomycetota</taxon>
        <taxon>Actinomycetes</taxon>
        <taxon>Micrococcales</taxon>
        <taxon>Micrococcaceae</taxon>
        <taxon>Arthrobacter</taxon>
    </lineage>
</organism>